<sequence length="285" mass="33834">MKSRYEEKTYESYFNNELDKKSKIYFPPGQVLEGNLGFDASSFSTSRLLWHRLGHPFFWRLPFSGVDLIDIAKLLEADLEDEIDNIPKMKANILFQYKRPEFITSKLGKEWKHWHKPYYRYDIYQDQQMILEKIHNEFKSKVLVIYASPCTHDVNELVSIRKKLIKNSNFAKAIDLKGHHRNTYIKSGNHSIACSEPERVNSINIVEELNHLSDEPSQEFYSNSEFILEFSKEIQNVVTEDQYIYKSFYELNEDIKQLEQYKLLHSLLVMNNFRALTGTQWLIKL</sequence>
<evidence type="ECO:0000313" key="2">
    <source>
        <dbReference type="Proteomes" id="UP000279760"/>
    </source>
</evidence>
<dbReference type="EMBL" id="CP033577">
    <property type="protein sequence ID" value="AYV22838.1"/>
    <property type="molecule type" value="Genomic_DNA"/>
</dbReference>
<reference evidence="1 2" key="1">
    <citation type="submission" date="2018-11" db="EMBL/GenBank/DDBJ databases">
        <title>Complete Genome Sequence of Vbrio mediterranei 117-T6: a Potential Pathogen Bacteria Isolated from the Conchocelis of Pyropia.</title>
        <authorList>
            <person name="Liu Q."/>
        </authorList>
    </citation>
    <scope>NUCLEOTIDE SEQUENCE [LARGE SCALE GENOMIC DNA]</scope>
    <source>
        <strain evidence="1 2">117-T6</strain>
    </source>
</reference>
<organism evidence="1 2">
    <name type="scientific">Vibrio mediterranei</name>
    <dbReference type="NCBI Taxonomy" id="689"/>
    <lineage>
        <taxon>Bacteria</taxon>
        <taxon>Pseudomonadati</taxon>
        <taxon>Pseudomonadota</taxon>
        <taxon>Gammaproteobacteria</taxon>
        <taxon>Vibrionales</taxon>
        <taxon>Vibrionaceae</taxon>
        <taxon>Vibrio</taxon>
    </lineage>
</organism>
<dbReference type="Proteomes" id="UP000279760">
    <property type="component" value="Chromosome 1"/>
</dbReference>
<proteinExistence type="predicted"/>
<protein>
    <submittedName>
        <fullName evidence="1">Uncharacterized protein</fullName>
    </submittedName>
</protein>
<evidence type="ECO:0000313" key="1">
    <source>
        <dbReference type="EMBL" id="AYV22838.1"/>
    </source>
</evidence>
<dbReference type="RefSeq" id="WP_124941097.1">
    <property type="nucleotide sequence ID" value="NZ_CP033577.1"/>
</dbReference>
<name>A0A3G4VFP7_9VIBR</name>
<dbReference type="AlphaFoldDB" id="A0A3G4VFP7"/>
<accession>A0A3G4VFP7</accession>
<gene>
    <name evidence="1" type="ORF">ECB94_16965</name>
</gene>